<keyword evidence="3" id="KW-1185">Reference proteome</keyword>
<dbReference type="RefSeq" id="WP_262485689.1">
    <property type="nucleotide sequence ID" value="NZ_FNAN01000001.1"/>
</dbReference>
<evidence type="ECO:0000313" key="3">
    <source>
        <dbReference type="Proteomes" id="UP000198748"/>
    </source>
</evidence>
<dbReference type="EMBL" id="FNAN01000001">
    <property type="protein sequence ID" value="SDD45235.1"/>
    <property type="molecule type" value="Genomic_DNA"/>
</dbReference>
<dbReference type="STRING" id="659014.SAMN04487996_10166"/>
<dbReference type="Proteomes" id="UP000198748">
    <property type="component" value="Unassembled WGS sequence"/>
</dbReference>
<evidence type="ECO:0000313" key="2">
    <source>
        <dbReference type="EMBL" id="SDD45235.1"/>
    </source>
</evidence>
<evidence type="ECO:0000256" key="1">
    <source>
        <dbReference type="SAM" id="Phobius"/>
    </source>
</evidence>
<keyword evidence="1" id="KW-0472">Membrane</keyword>
<sequence>MEWTISMWAGIAQLGIAVAIAAIGIRIVLELRKAEMTDQPLK</sequence>
<keyword evidence="1" id="KW-0812">Transmembrane</keyword>
<dbReference type="AlphaFoldDB" id="A0A1G6UX78"/>
<protein>
    <submittedName>
        <fullName evidence="2">Uncharacterized protein</fullName>
    </submittedName>
</protein>
<feature type="transmembrane region" description="Helical" evidence="1">
    <location>
        <begin position="6"/>
        <end position="29"/>
    </location>
</feature>
<gene>
    <name evidence="2" type="ORF">SAMN04487996_10166</name>
</gene>
<proteinExistence type="predicted"/>
<reference evidence="3" key="1">
    <citation type="submission" date="2016-10" db="EMBL/GenBank/DDBJ databases">
        <authorList>
            <person name="Varghese N."/>
            <person name="Submissions S."/>
        </authorList>
    </citation>
    <scope>NUCLEOTIDE SEQUENCE [LARGE SCALE GENOMIC DNA]</scope>
    <source>
        <strain evidence="3">DSM 25329</strain>
    </source>
</reference>
<keyword evidence="1" id="KW-1133">Transmembrane helix</keyword>
<organism evidence="2 3">
    <name type="scientific">Dyadobacter soli</name>
    <dbReference type="NCBI Taxonomy" id="659014"/>
    <lineage>
        <taxon>Bacteria</taxon>
        <taxon>Pseudomonadati</taxon>
        <taxon>Bacteroidota</taxon>
        <taxon>Cytophagia</taxon>
        <taxon>Cytophagales</taxon>
        <taxon>Spirosomataceae</taxon>
        <taxon>Dyadobacter</taxon>
    </lineage>
</organism>
<accession>A0A1G6UX78</accession>
<name>A0A1G6UX78_9BACT</name>